<dbReference type="SUPFAM" id="SSF53850">
    <property type="entry name" value="Periplasmic binding protein-like II"/>
    <property type="match status" value="1"/>
</dbReference>
<evidence type="ECO:0000259" key="2">
    <source>
        <dbReference type="Pfam" id="PF09084"/>
    </source>
</evidence>
<accession>A0A2M8P1N4</accession>
<feature type="chain" id="PRO_5014721449" description="SsuA/THI5-like domain-containing protein" evidence="1">
    <location>
        <begin position="28"/>
        <end position="464"/>
    </location>
</feature>
<evidence type="ECO:0000313" key="4">
    <source>
        <dbReference type="Proteomes" id="UP000228921"/>
    </source>
</evidence>
<dbReference type="Proteomes" id="UP000228921">
    <property type="component" value="Unassembled WGS sequence"/>
</dbReference>
<comment type="caution">
    <text evidence="3">The sequence shown here is derived from an EMBL/GenBank/DDBJ whole genome shotgun (WGS) entry which is preliminary data.</text>
</comment>
<proteinExistence type="predicted"/>
<dbReference type="AlphaFoldDB" id="A0A2M8P1N4"/>
<dbReference type="PANTHER" id="PTHR31528:SF3">
    <property type="entry name" value="THIAMINE BIOSYNTHESIS PROTEIN HI_0357-RELATED"/>
    <property type="match status" value="1"/>
</dbReference>
<dbReference type="PANTHER" id="PTHR31528">
    <property type="entry name" value="4-AMINO-5-HYDROXYMETHYL-2-METHYLPYRIMIDINE PHOSPHATE SYNTHASE THI11-RELATED"/>
    <property type="match status" value="1"/>
</dbReference>
<dbReference type="EMBL" id="PGTK01000003">
    <property type="protein sequence ID" value="PJF31464.1"/>
    <property type="molecule type" value="Genomic_DNA"/>
</dbReference>
<gene>
    <name evidence="3" type="ORF">CUN51_03805</name>
</gene>
<protein>
    <recommendedName>
        <fullName evidence="2">SsuA/THI5-like domain-containing protein</fullName>
    </recommendedName>
</protein>
<dbReference type="InterPro" id="IPR008993">
    <property type="entry name" value="TIMP-like_OB-fold"/>
</dbReference>
<keyword evidence="1" id="KW-0732">Signal</keyword>
<dbReference type="SUPFAM" id="SSF50242">
    <property type="entry name" value="TIMP-like"/>
    <property type="match status" value="1"/>
</dbReference>
<organism evidence="3 4">
    <name type="scientific">Candidatus Thermofonsia Clade 1 bacterium</name>
    <dbReference type="NCBI Taxonomy" id="2364210"/>
    <lineage>
        <taxon>Bacteria</taxon>
        <taxon>Bacillati</taxon>
        <taxon>Chloroflexota</taxon>
        <taxon>Candidatus Thermofontia</taxon>
        <taxon>Candidatus Thermofonsia Clade 1</taxon>
    </lineage>
</organism>
<dbReference type="InterPro" id="IPR015168">
    <property type="entry name" value="SsuA/THI5"/>
</dbReference>
<sequence length="464" mass="49867">MKRSVFFVMVVCLVGLLFALEMPSAHACTPPVGGHPVYSIAHRVRLSSVVLEGTVTAVEGQNDLNQTAVVEVAQYLKGNGEQTVRISGFGTTALCLTPISVGQRALFFAEPNGDGALRARHFAFADALVAATPEALAAARAALIAGDPLGGTTQFARTPAPTDVTIMLDWTPNTNHLGLYVALAKGYYAEANLNVTIQPAGDIAVDQVVTGGTAQFGISYQEGLTYSRAAGLPVVSVAAIIQHNTSGFVTLSAKKPLKRPADLVGLRYGSYGSPIIEQAVLDALIACDDASGTVEMRDIGFLEPFPLMERDQIDVTWVFYAWDGIRAEQRGLALDMLMLKDYAECVPDYYTPILITSERMIAEQPEVVRAFVQATARGYADAIANPSEAARILLEAHPDLDADLVRASAIWLAEQFQAEAPQWGVQRTEIWDAFTDFMVRAGALEAPIDSAKAFTNDFLPRADQ</sequence>
<feature type="signal peptide" evidence="1">
    <location>
        <begin position="1"/>
        <end position="27"/>
    </location>
</feature>
<feature type="domain" description="SsuA/THI5-like" evidence="2">
    <location>
        <begin position="173"/>
        <end position="389"/>
    </location>
</feature>
<dbReference type="Gene3D" id="2.40.50.120">
    <property type="match status" value="1"/>
</dbReference>
<dbReference type="Pfam" id="PF09084">
    <property type="entry name" value="NMT1"/>
    <property type="match status" value="1"/>
</dbReference>
<evidence type="ECO:0000256" key="1">
    <source>
        <dbReference type="SAM" id="SignalP"/>
    </source>
</evidence>
<dbReference type="InterPro" id="IPR027939">
    <property type="entry name" value="NMT1/THI5"/>
</dbReference>
<dbReference type="Gene3D" id="3.40.190.10">
    <property type="entry name" value="Periplasmic binding protein-like II"/>
    <property type="match status" value="2"/>
</dbReference>
<dbReference type="GO" id="GO:0009228">
    <property type="term" value="P:thiamine biosynthetic process"/>
    <property type="evidence" value="ECO:0007669"/>
    <property type="project" value="InterPro"/>
</dbReference>
<name>A0A2M8P1N4_9CHLR</name>
<reference evidence="3 4" key="1">
    <citation type="submission" date="2017-11" db="EMBL/GenBank/DDBJ databases">
        <title>Evolution of Phototrophy in the Chloroflexi Phylum Driven by Horizontal Gene Transfer.</title>
        <authorList>
            <person name="Ward L.M."/>
            <person name="Hemp J."/>
            <person name="Shih P.M."/>
            <person name="Mcglynn S.E."/>
            <person name="Fischer W."/>
        </authorList>
    </citation>
    <scope>NUCLEOTIDE SEQUENCE [LARGE SCALE GENOMIC DNA]</scope>
    <source>
        <strain evidence="3">CP2_2F</strain>
    </source>
</reference>
<evidence type="ECO:0000313" key="3">
    <source>
        <dbReference type="EMBL" id="PJF31464.1"/>
    </source>
</evidence>